<dbReference type="KEGG" id="blac:94343916"/>
<dbReference type="AlphaFoldDB" id="A0A976IEH9"/>
<sequence length="88" mass="9939">MIRVCVRNEDVALRAAKAMLETWDPLVENCKLHSAKEGGNVDCNVGELVKHYMNDSNFRRLVQGIHDHIDAVFVQELVNYEGPCVAKD</sequence>
<dbReference type="RefSeq" id="XP_067818305.1">
    <property type="nucleotide sequence ID" value="XM_067958245.1"/>
</dbReference>
<dbReference type="OrthoDB" id="104987at2759"/>
<evidence type="ECO:0000313" key="2">
    <source>
        <dbReference type="Proteomes" id="UP000294530"/>
    </source>
</evidence>
<gene>
    <name evidence="1" type="ORF">CCR75_000137</name>
</gene>
<keyword evidence="2" id="KW-1185">Reference proteome</keyword>
<reference evidence="1 2" key="1">
    <citation type="journal article" date="2021" name="Genome Biol.">
        <title>AFLAP: assembly-free linkage analysis pipeline using k-mers from genome sequencing data.</title>
        <authorList>
            <person name="Fletcher K."/>
            <person name="Zhang L."/>
            <person name="Gil J."/>
            <person name="Han R."/>
            <person name="Cavanaugh K."/>
            <person name="Michelmore R."/>
        </authorList>
    </citation>
    <scope>NUCLEOTIDE SEQUENCE [LARGE SCALE GENOMIC DNA]</scope>
    <source>
        <strain evidence="1 2">SF5</strain>
    </source>
</reference>
<name>A0A976IEH9_BRELC</name>
<organism evidence="1 2">
    <name type="scientific">Bremia lactucae</name>
    <name type="common">Lettuce downy mildew</name>
    <dbReference type="NCBI Taxonomy" id="4779"/>
    <lineage>
        <taxon>Eukaryota</taxon>
        <taxon>Sar</taxon>
        <taxon>Stramenopiles</taxon>
        <taxon>Oomycota</taxon>
        <taxon>Peronosporomycetes</taxon>
        <taxon>Peronosporales</taxon>
        <taxon>Peronosporaceae</taxon>
        <taxon>Bremia</taxon>
    </lineage>
</organism>
<accession>A0A976IEH9</accession>
<dbReference type="EMBL" id="SHOA02000016">
    <property type="protein sequence ID" value="TDH68806.1"/>
    <property type="molecule type" value="Genomic_DNA"/>
</dbReference>
<dbReference type="GeneID" id="94343916"/>
<evidence type="ECO:0000313" key="1">
    <source>
        <dbReference type="EMBL" id="TDH68806.1"/>
    </source>
</evidence>
<protein>
    <submittedName>
        <fullName evidence="1">Uncharacterized protein</fullName>
    </submittedName>
</protein>
<dbReference type="Proteomes" id="UP000294530">
    <property type="component" value="Unassembled WGS sequence"/>
</dbReference>
<comment type="caution">
    <text evidence="1">The sequence shown here is derived from an EMBL/GenBank/DDBJ whole genome shotgun (WGS) entry which is preliminary data.</text>
</comment>
<proteinExistence type="predicted"/>